<dbReference type="Proteomes" id="UP000011518">
    <property type="component" value="Unassembled WGS sequence"/>
</dbReference>
<keyword evidence="2" id="KW-0268">Exocytosis</keyword>
<dbReference type="FunFam" id="1.10.357.70:FF:000001">
    <property type="entry name" value="Exocyst complex component 3"/>
    <property type="match status" value="1"/>
</dbReference>
<gene>
    <name evidence="3" type="ORF">TREES_T100010396</name>
</gene>
<accession>L9LCK1</accession>
<dbReference type="Pfam" id="PF06046">
    <property type="entry name" value="Sec6"/>
    <property type="match status" value="3"/>
</dbReference>
<dbReference type="EMBL" id="KB320397">
    <property type="protein sequence ID" value="ELW72671.1"/>
    <property type="molecule type" value="Genomic_DNA"/>
</dbReference>
<dbReference type="STRING" id="246437.L9LCK1"/>
<dbReference type="AlphaFoldDB" id="L9LCK1"/>
<reference evidence="4" key="2">
    <citation type="journal article" date="2013" name="Nat. Commun.">
        <title>Genome of the Chinese tree shrew.</title>
        <authorList>
            <person name="Fan Y."/>
            <person name="Huang Z.Y."/>
            <person name="Cao C.C."/>
            <person name="Chen C.S."/>
            <person name="Chen Y.X."/>
            <person name="Fan D.D."/>
            <person name="He J."/>
            <person name="Hou H.L."/>
            <person name="Hu L."/>
            <person name="Hu X.T."/>
            <person name="Jiang X.T."/>
            <person name="Lai R."/>
            <person name="Lang Y.S."/>
            <person name="Liang B."/>
            <person name="Liao S.G."/>
            <person name="Mu D."/>
            <person name="Ma Y.Y."/>
            <person name="Niu Y.Y."/>
            <person name="Sun X.Q."/>
            <person name="Xia J.Q."/>
            <person name="Xiao J."/>
            <person name="Xiong Z.Q."/>
            <person name="Xu L."/>
            <person name="Yang L."/>
            <person name="Zhang Y."/>
            <person name="Zhao W."/>
            <person name="Zhao X.D."/>
            <person name="Zheng Y.T."/>
            <person name="Zhou J.M."/>
            <person name="Zhu Y.B."/>
            <person name="Zhang G.J."/>
            <person name="Wang J."/>
            <person name="Yao Y.G."/>
        </authorList>
    </citation>
    <scope>NUCLEOTIDE SEQUENCE [LARGE SCALE GENOMIC DNA]</scope>
</reference>
<dbReference type="eggNOG" id="KOG2286">
    <property type="taxonomic scope" value="Eukaryota"/>
</dbReference>
<dbReference type="FunCoup" id="L9LCK1">
    <property type="interactions" value="1763"/>
</dbReference>
<dbReference type="InParanoid" id="L9LCK1"/>
<comment type="similarity">
    <text evidence="1">Belongs to the SEC6 family.</text>
</comment>
<dbReference type="Gene3D" id="1.10.357.70">
    <property type="entry name" value="Exocyst complex component Sec6, C-terminal domain"/>
    <property type="match status" value="1"/>
</dbReference>
<dbReference type="PANTHER" id="PTHR21292">
    <property type="entry name" value="EXOCYST COMPLEX COMPONENT SEC6-RELATED"/>
    <property type="match status" value="1"/>
</dbReference>
<evidence type="ECO:0000256" key="2">
    <source>
        <dbReference type="ARBA" id="ARBA00022483"/>
    </source>
</evidence>
<dbReference type="InterPro" id="IPR010326">
    <property type="entry name" value="EXOC3/Sec6"/>
</dbReference>
<dbReference type="GO" id="GO:0051601">
    <property type="term" value="P:exocyst localization"/>
    <property type="evidence" value="ECO:0007669"/>
    <property type="project" value="TreeGrafter"/>
</dbReference>
<protein>
    <submittedName>
        <fullName evidence="3">Exocyst complex component 3</fullName>
    </submittedName>
</protein>
<sequence>MRETDREAVATAVQRVAGMLQRPDQLDKVEQYRRREARKKASVEARLKAAIQSQLDGVRTGLSQLHSALSDVGDIQQSLAAVSRDWRQSISAVESLRDVRDAVAQHSQLAAAVENLKNIFSVPEIVRETQDLIEQGALLQAHRKLMDLECSRDGLMYEQYRMDSGNTRDMALIHGYFGSTQGLSDELAKQLWMVLQRSLVTVRRDPTLLVSVVRIIEREEKIDRRILDRKKQTGFVPPGRPKNWKEKMFAILDRTVTTRIEGTQADTRESDKMWLVRHLEIIRKYVLDDLIIAKNLMAQCFPPHYEIFTNLLHMYCQALRTRMQDLAAEDLEANEIVSLLTWVLNTYTSTEMMGNVELAPEVDADTLEPLLSADVVSELLHKYMVTLTVICQLDEQSGQLLARGVHPTDWGCLSKAGVWVLDRLVGPQEAQATWGSTRQREVVLEQAEVRVCFPSNIIAWLRKALETDKKDWIRETEPEADQDGYYQTTLPAIVSQLKGCPFQSHSSLTLLSMFVDAEVLESTSQSSWHFTCVLCCDLALSAAVRMNGDSIGPPDPRVCVGSQPFQVYLLQLRVRYRDEARLYAEEHLRNRQHPQCYVQYVIAVINNCQTFKESVVSLKRKYLKNEVEEGVSLSQPNMDGVLDTIAKEGCSNLLEEVFLDLEQHLNELMTKKWLLGSNAVDIICVTVEDYFNDFAKIKRPYKKRMIAEAHRRVVVEYLRAVMQKRISFRSAEERKEGAEKMVREAEQLRFLFRKLASGSGEDVDGYCDTIDAVAEVIKLTDPSLLYLEVSTLVSKYPDIRDDHIGALLAVRGDASRDMKQTIIETLEQGPAQASPDYVPLFKDILVPSLNVAKLLK</sequence>
<dbReference type="Gene3D" id="1.10.357.50">
    <property type="match status" value="2"/>
</dbReference>
<dbReference type="GO" id="GO:0000149">
    <property type="term" value="F:SNARE binding"/>
    <property type="evidence" value="ECO:0007669"/>
    <property type="project" value="TreeGrafter"/>
</dbReference>
<dbReference type="GO" id="GO:0000145">
    <property type="term" value="C:exocyst"/>
    <property type="evidence" value="ECO:0007669"/>
    <property type="project" value="InterPro"/>
</dbReference>
<evidence type="ECO:0000256" key="1">
    <source>
        <dbReference type="ARBA" id="ARBA00009447"/>
    </source>
</evidence>
<name>L9LCK1_TUPCH</name>
<organism evidence="3 4">
    <name type="scientific">Tupaia chinensis</name>
    <name type="common">Chinese tree shrew</name>
    <name type="synonym">Tupaia belangeri chinensis</name>
    <dbReference type="NCBI Taxonomy" id="246437"/>
    <lineage>
        <taxon>Eukaryota</taxon>
        <taxon>Metazoa</taxon>
        <taxon>Chordata</taxon>
        <taxon>Craniata</taxon>
        <taxon>Vertebrata</taxon>
        <taxon>Euteleostomi</taxon>
        <taxon>Mammalia</taxon>
        <taxon>Eutheria</taxon>
        <taxon>Euarchontoglires</taxon>
        <taxon>Scandentia</taxon>
        <taxon>Tupaiidae</taxon>
        <taxon>Tupaia</taxon>
    </lineage>
</organism>
<dbReference type="PANTHER" id="PTHR21292:SF13">
    <property type="entry name" value="EXOCYST COMPLEX COMPONENT 3"/>
    <property type="match status" value="1"/>
</dbReference>
<dbReference type="GO" id="GO:0006887">
    <property type="term" value="P:exocytosis"/>
    <property type="evidence" value="ECO:0007669"/>
    <property type="project" value="UniProtKB-KW"/>
</dbReference>
<evidence type="ECO:0000313" key="4">
    <source>
        <dbReference type="Proteomes" id="UP000011518"/>
    </source>
</evidence>
<proteinExistence type="inferred from homology"/>
<keyword evidence="4" id="KW-1185">Reference proteome</keyword>
<reference evidence="4" key="1">
    <citation type="submission" date="2012-07" db="EMBL/GenBank/DDBJ databases">
        <title>Genome of the Chinese tree shrew, a rising model animal genetically related to primates.</title>
        <authorList>
            <person name="Zhang G."/>
            <person name="Fan Y."/>
            <person name="Yao Y."/>
            <person name="Huang Z."/>
        </authorList>
    </citation>
    <scope>NUCLEOTIDE SEQUENCE [LARGE SCALE GENOMIC DNA]</scope>
</reference>
<evidence type="ECO:0000313" key="3">
    <source>
        <dbReference type="EMBL" id="ELW72671.1"/>
    </source>
</evidence>
<dbReference type="InterPro" id="IPR042532">
    <property type="entry name" value="EXOC3/Sec6_C"/>
</dbReference>